<accession>A0AAN8LFG1</accession>
<dbReference type="Proteomes" id="UP001356427">
    <property type="component" value="Unassembled WGS sequence"/>
</dbReference>
<sequence>MVSLETMKNKYEDVLDPIEDQEVMSQSNQSASLQLFYPPTPTALPPQPTTSSSPVQLICCHTEKDRTSIPLCPSQCNIDPSKA</sequence>
<evidence type="ECO:0000313" key="2">
    <source>
        <dbReference type="EMBL" id="KAK6308594.1"/>
    </source>
</evidence>
<proteinExistence type="predicted"/>
<evidence type="ECO:0000313" key="3">
    <source>
        <dbReference type="Proteomes" id="UP001356427"/>
    </source>
</evidence>
<gene>
    <name evidence="2" type="ORF">J4Q44_G00218650</name>
</gene>
<evidence type="ECO:0000256" key="1">
    <source>
        <dbReference type="SAM" id="MobiDB-lite"/>
    </source>
</evidence>
<comment type="caution">
    <text evidence="2">The sequence shown here is derived from an EMBL/GenBank/DDBJ whole genome shotgun (WGS) entry which is preliminary data.</text>
</comment>
<feature type="region of interest" description="Disordered" evidence="1">
    <location>
        <begin position="35"/>
        <end position="54"/>
    </location>
</feature>
<dbReference type="AlphaFoldDB" id="A0AAN8LFG1"/>
<reference evidence="2 3" key="1">
    <citation type="submission" date="2021-04" db="EMBL/GenBank/DDBJ databases">
        <authorList>
            <person name="De Guttry C."/>
            <person name="Zahm M."/>
            <person name="Klopp C."/>
            <person name="Cabau C."/>
            <person name="Louis A."/>
            <person name="Berthelot C."/>
            <person name="Parey E."/>
            <person name="Roest Crollius H."/>
            <person name="Montfort J."/>
            <person name="Robinson-Rechavi M."/>
            <person name="Bucao C."/>
            <person name="Bouchez O."/>
            <person name="Gislard M."/>
            <person name="Lluch J."/>
            <person name="Milhes M."/>
            <person name="Lampietro C."/>
            <person name="Lopez Roques C."/>
            <person name="Donnadieu C."/>
            <person name="Braasch I."/>
            <person name="Desvignes T."/>
            <person name="Postlethwait J."/>
            <person name="Bobe J."/>
            <person name="Wedekind C."/>
            <person name="Guiguen Y."/>
        </authorList>
    </citation>
    <scope>NUCLEOTIDE SEQUENCE [LARGE SCALE GENOMIC DNA]</scope>
    <source>
        <strain evidence="2">Cs_M1</strain>
        <tissue evidence="2">Blood</tissue>
    </source>
</reference>
<feature type="compositionally biased region" description="Pro residues" evidence="1">
    <location>
        <begin position="38"/>
        <end position="48"/>
    </location>
</feature>
<protein>
    <submittedName>
        <fullName evidence="2">Uncharacterized protein</fullName>
    </submittedName>
</protein>
<name>A0AAN8LFG1_9TELE</name>
<organism evidence="2 3">
    <name type="scientific">Coregonus suidteri</name>
    <dbReference type="NCBI Taxonomy" id="861788"/>
    <lineage>
        <taxon>Eukaryota</taxon>
        <taxon>Metazoa</taxon>
        <taxon>Chordata</taxon>
        <taxon>Craniata</taxon>
        <taxon>Vertebrata</taxon>
        <taxon>Euteleostomi</taxon>
        <taxon>Actinopterygii</taxon>
        <taxon>Neopterygii</taxon>
        <taxon>Teleostei</taxon>
        <taxon>Protacanthopterygii</taxon>
        <taxon>Salmoniformes</taxon>
        <taxon>Salmonidae</taxon>
        <taxon>Coregoninae</taxon>
        <taxon>Coregonus</taxon>
    </lineage>
</organism>
<dbReference type="EMBL" id="JAGTTL010000019">
    <property type="protein sequence ID" value="KAK6308594.1"/>
    <property type="molecule type" value="Genomic_DNA"/>
</dbReference>
<keyword evidence="3" id="KW-1185">Reference proteome</keyword>